<sequence>MEKAKERIIRSWFDMWLHKEDENIQDLFEENAVYIESWGPEYHGTEKIKHWFYEWNTRGEVLKWDIKQFFHYGDQTIVFWFFECEMKDSTKQSFDGISAITWGMNKKIAKLQEYGCNIERYDPYADGENPVFKDKKSLWF</sequence>
<accession>A0A540UZ92</accession>
<organism evidence="2 3">
    <name type="scientific">Streptococcus suis</name>
    <dbReference type="NCBI Taxonomy" id="1307"/>
    <lineage>
        <taxon>Bacteria</taxon>
        <taxon>Bacillati</taxon>
        <taxon>Bacillota</taxon>
        <taxon>Bacilli</taxon>
        <taxon>Lactobacillales</taxon>
        <taxon>Streptococcaceae</taxon>
        <taxon>Streptococcus</taxon>
    </lineage>
</organism>
<comment type="caution">
    <text evidence="2">The sequence shown here is derived from an EMBL/GenBank/DDBJ whole genome shotgun (WGS) entry which is preliminary data.</text>
</comment>
<dbReference type="EMBL" id="VIEK01000001">
    <property type="protein sequence ID" value="TQE89815.1"/>
    <property type="molecule type" value="Genomic_DNA"/>
</dbReference>
<dbReference type="RefSeq" id="WP_092089010.1">
    <property type="nucleotide sequence ID" value="NZ_VIEK01000001.1"/>
</dbReference>
<protein>
    <submittedName>
        <fullName evidence="2">Nuclear transport factor 2 family protein</fullName>
    </submittedName>
</protein>
<evidence type="ECO:0000313" key="3">
    <source>
        <dbReference type="Proteomes" id="UP000315224"/>
    </source>
</evidence>
<feature type="domain" description="SnoaL-like" evidence="1">
    <location>
        <begin position="9"/>
        <end position="109"/>
    </location>
</feature>
<dbReference type="SUPFAM" id="SSF54427">
    <property type="entry name" value="NTF2-like"/>
    <property type="match status" value="1"/>
</dbReference>
<gene>
    <name evidence="2" type="ORF">FH692_00065</name>
</gene>
<evidence type="ECO:0000313" key="2">
    <source>
        <dbReference type="EMBL" id="TQE89815.1"/>
    </source>
</evidence>
<reference evidence="2 3" key="1">
    <citation type="submission" date="2019-06" db="EMBL/GenBank/DDBJ databases">
        <title>Comprehensive assessment of Oxford Nanopore MinION sequencing for bacterial characterization and routine diagnosis.</title>
        <authorList>
            <person name="Tan S."/>
            <person name="Dvorak C.M.T."/>
            <person name="Gebhart C."/>
            <person name="Estrada A."/>
            <person name="Marthaler D.G."/>
            <person name="Murtaugh M.P."/>
        </authorList>
    </citation>
    <scope>NUCLEOTIDE SEQUENCE [LARGE SCALE GENOMIC DNA]</scope>
    <source>
        <strain evidence="2 3">2017UMN1435.21</strain>
    </source>
</reference>
<proteinExistence type="predicted"/>
<dbReference type="InterPro" id="IPR037401">
    <property type="entry name" value="SnoaL-like"/>
</dbReference>
<dbReference type="Proteomes" id="UP000315224">
    <property type="component" value="Unassembled WGS sequence"/>
</dbReference>
<dbReference type="Gene3D" id="3.10.450.50">
    <property type="match status" value="1"/>
</dbReference>
<name>A0A540UZ92_STRSU</name>
<dbReference type="Pfam" id="PF12680">
    <property type="entry name" value="SnoaL_2"/>
    <property type="match status" value="1"/>
</dbReference>
<dbReference type="InterPro" id="IPR032710">
    <property type="entry name" value="NTF2-like_dom_sf"/>
</dbReference>
<evidence type="ECO:0000259" key="1">
    <source>
        <dbReference type="Pfam" id="PF12680"/>
    </source>
</evidence>
<dbReference type="AlphaFoldDB" id="A0A540UZ92"/>